<dbReference type="PANTHER" id="PTHR24300:SF424">
    <property type="entry name" value="CYTOCHROME P450"/>
    <property type="match status" value="1"/>
</dbReference>
<dbReference type="PRINTS" id="PR00385">
    <property type="entry name" value="P450"/>
</dbReference>
<proteinExistence type="inferred from homology"/>
<dbReference type="PROSITE" id="PS00086">
    <property type="entry name" value="CYTOCHROME_P450"/>
    <property type="match status" value="1"/>
</dbReference>
<evidence type="ECO:0008006" key="18">
    <source>
        <dbReference type="Google" id="ProtNLM"/>
    </source>
</evidence>
<dbReference type="InterPro" id="IPR036396">
    <property type="entry name" value="Cyt_P450_sf"/>
</dbReference>
<keyword evidence="6 13" id="KW-0479">Metal-binding</keyword>
<evidence type="ECO:0000256" key="12">
    <source>
        <dbReference type="ARBA" id="ARBA00023136"/>
    </source>
</evidence>
<dbReference type="SUPFAM" id="SSF48264">
    <property type="entry name" value="Cytochrome P450"/>
    <property type="match status" value="1"/>
</dbReference>
<evidence type="ECO:0000256" key="10">
    <source>
        <dbReference type="ARBA" id="ARBA00023004"/>
    </source>
</evidence>
<keyword evidence="7" id="KW-0256">Endoplasmic reticulum</keyword>
<keyword evidence="8" id="KW-0492">Microsome</keyword>
<evidence type="ECO:0000256" key="14">
    <source>
        <dbReference type="RuleBase" id="RU000461"/>
    </source>
</evidence>
<dbReference type="InterPro" id="IPR002401">
    <property type="entry name" value="Cyt_P450_E_grp-I"/>
</dbReference>
<keyword evidence="10 13" id="KW-0408">Iron</keyword>
<keyword evidence="11 14" id="KW-0503">Monooxygenase</keyword>
<dbReference type="GO" id="GO:0006805">
    <property type="term" value="P:xenobiotic metabolic process"/>
    <property type="evidence" value="ECO:0007669"/>
    <property type="project" value="TreeGrafter"/>
</dbReference>
<dbReference type="PRINTS" id="PR01684">
    <property type="entry name" value="EP450ICYP2A"/>
</dbReference>
<dbReference type="PANTHER" id="PTHR24300">
    <property type="entry name" value="CYTOCHROME P450 508A4-RELATED"/>
    <property type="match status" value="1"/>
</dbReference>
<dbReference type="Proteomes" id="UP000694406">
    <property type="component" value="Unplaced"/>
</dbReference>
<keyword evidence="17" id="KW-1185">Reference proteome</keyword>
<evidence type="ECO:0000256" key="9">
    <source>
        <dbReference type="ARBA" id="ARBA00023002"/>
    </source>
</evidence>
<dbReference type="GO" id="GO:0008392">
    <property type="term" value="F:arachidonate epoxygenase activity"/>
    <property type="evidence" value="ECO:0007669"/>
    <property type="project" value="TreeGrafter"/>
</dbReference>
<name>A0A8C5WQ89_LATLA</name>
<comment type="subcellular location">
    <subcellularLocation>
        <location evidence="3">Endoplasmic reticulum membrane</location>
    </subcellularLocation>
    <subcellularLocation>
        <location evidence="2">Microsome membrane</location>
    </subcellularLocation>
</comment>
<dbReference type="GO" id="GO:0019373">
    <property type="term" value="P:epoxygenase P450 pathway"/>
    <property type="evidence" value="ECO:0007669"/>
    <property type="project" value="TreeGrafter"/>
</dbReference>
<keyword evidence="15" id="KW-1133">Transmembrane helix</keyword>
<dbReference type="GeneTree" id="ENSGT00940000161670"/>
<evidence type="ECO:0000256" key="11">
    <source>
        <dbReference type="ARBA" id="ARBA00023033"/>
    </source>
</evidence>
<evidence type="ECO:0000256" key="1">
    <source>
        <dbReference type="ARBA" id="ARBA00001971"/>
    </source>
</evidence>
<dbReference type="Pfam" id="PF00067">
    <property type="entry name" value="p450"/>
    <property type="match status" value="1"/>
</dbReference>
<reference evidence="16" key="1">
    <citation type="submission" date="2025-08" db="UniProtKB">
        <authorList>
            <consortium name="Ensembl"/>
        </authorList>
    </citation>
    <scope>IDENTIFICATION</scope>
</reference>
<feature type="transmembrane region" description="Helical" evidence="15">
    <location>
        <begin position="171"/>
        <end position="188"/>
    </location>
</feature>
<protein>
    <recommendedName>
        <fullName evidence="18">Cytochrome P450 2G1</fullName>
    </recommendedName>
</protein>
<evidence type="ECO:0000256" key="13">
    <source>
        <dbReference type="PIRSR" id="PIRSR602401-1"/>
    </source>
</evidence>
<evidence type="ECO:0000256" key="6">
    <source>
        <dbReference type="ARBA" id="ARBA00022723"/>
    </source>
</evidence>
<evidence type="ECO:0000256" key="8">
    <source>
        <dbReference type="ARBA" id="ARBA00022848"/>
    </source>
</evidence>
<dbReference type="AlphaFoldDB" id="A0A8C5WQ89"/>
<sequence length="503" mass="57628">MELASALSLFLVTYLSCLVLLFVRRKSSARSQLPPGPTPLPLVGNCLQIKAFKTLASLLKLREKYGPVFTVYFGNRPIVVLCGYEAVKEALIDKAEVFSGRKTNPTLQRTFQEHGVVFAEGQRWKQLRRFSLNVLRNFGMGKKSIEGRIQEEAQFLLEEFQRTREKPFNPIFLLSCSVSNIICSIVFGNRFDYKDEEFLALMKMMNDSFRQISNSWSQFYDIYANLLRFFPGPHTKIYDILEDMRVFIAKRVEKNKETLDPNAPRDYIDCFLIQMEKEKGNPSTEFNLNNLVLTTLNLFFAGTETVSSTLRYGLLFLMKYPEVEEKVHKEIEQVIGPNRLPATEDRLKMPYTDAVVHEIQRVTDIVPMGVPHTVIRDTQFRGYLLPKGTDVFPLLGSALRDPKYFSDPENFNPGHFLDENGRFKKNEAFVPFSSGKRVCLGEAMARMELFLYFTTMLQNFSLKSPLHPKDIDVSPKMSGFGNIPPVYQLSMLPRCPRASAASL</sequence>
<evidence type="ECO:0000256" key="2">
    <source>
        <dbReference type="ARBA" id="ARBA00004524"/>
    </source>
</evidence>
<dbReference type="FunFam" id="1.10.630.10:FF:000001">
    <property type="entry name" value="Cytochrome P450, family 2"/>
    <property type="match status" value="1"/>
</dbReference>
<keyword evidence="9 14" id="KW-0560">Oxidoreductase</keyword>
<dbReference type="GO" id="GO:0005789">
    <property type="term" value="C:endoplasmic reticulum membrane"/>
    <property type="evidence" value="ECO:0007669"/>
    <property type="project" value="UniProtKB-SubCell"/>
</dbReference>
<organism evidence="16 17">
    <name type="scientific">Laticauda laticaudata</name>
    <name type="common">Blue-ringed sea krait</name>
    <name type="synonym">Blue-lipped sea krait</name>
    <dbReference type="NCBI Taxonomy" id="8630"/>
    <lineage>
        <taxon>Eukaryota</taxon>
        <taxon>Metazoa</taxon>
        <taxon>Chordata</taxon>
        <taxon>Craniata</taxon>
        <taxon>Vertebrata</taxon>
        <taxon>Euteleostomi</taxon>
        <taxon>Lepidosauria</taxon>
        <taxon>Squamata</taxon>
        <taxon>Bifurcata</taxon>
        <taxon>Unidentata</taxon>
        <taxon>Episquamata</taxon>
        <taxon>Toxicofera</taxon>
        <taxon>Serpentes</taxon>
        <taxon>Colubroidea</taxon>
        <taxon>Elapidae</taxon>
        <taxon>Laticaudinae</taxon>
        <taxon>Laticauda</taxon>
    </lineage>
</organism>
<dbReference type="GO" id="GO:0005506">
    <property type="term" value="F:iron ion binding"/>
    <property type="evidence" value="ECO:0007669"/>
    <property type="project" value="InterPro"/>
</dbReference>
<evidence type="ECO:0000313" key="17">
    <source>
        <dbReference type="Proteomes" id="UP000694406"/>
    </source>
</evidence>
<dbReference type="PRINTS" id="PR00463">
    <property type="entry name" value="EP450I"/>
</dbReference>
<evidence type="ECO:0000256" key="3">
    <source>
        <dbReference type="ARBA" id="ARBA00004586"/>
    </source>
</evidence>
<evidence type="ECO:0000256" key="15">
    <source>
        <dbReference type="SAM" id="Phobius"/>
    </source>
</evidence>
<keyword evidence="5 13" id="KW-0349">Heme</keyword>
<dbReference type="InterPro" id="IPR017972">
    <property type="entry name" value="Cyt_P450_CS"/>
</dbReference>
<keyword evidence="15" id="KW-0812">Transmembrane</keyword>
<feature type="binding site" description="axial binding residue" evidence="13">
    <location>
        <position position="439"/>
    </location>
    <ligand>
        <name>heme</name>
        <dbReference type="ChEBI" id="CHEBI:30413"/>
    </ligand>
    <ligandPart>
        <name>Fe</name>
        <dbReference type="ChEBI" id="CHEBI:18248"/>
    </ligandPart>
</feature>
<accession>A0A8C5WQ89</accession>
<dbReference type="Gene3D" id="1.10.630.10">
    <property type="entry name" value="Cytochrome P450"/>
    <property type="match status" value="1"/>
</dbReference>
<dbReference type="InterPro" id="IPR008067">
    <property type="entry name" value="Cyt_P450_E_grp-I_CYP2A-like"/>
</dbReference>
<evidence type="ECO:0000256" key="5">
    <source>
        <dbReference type="ARBA" id="ARBA00022617"/>
    </source>
</evidence>
<dbReference type="Ensembl" id="ENSLLTT00000006019.1">
    <property type="protein sequence ID" value="ENSLLTP00000005781.1"/>
    <property type="gene ID" value="ENSLLTG00000004407.1"/>
</dbReference>
<evidence type="ECO:0000256" key="4">
    <source>
        <dbReference type="ARBA" id="ARBA00010617"/>
    </source>
</evidence>
<evidence type="ECO:0000256" key="7">
    <source>
        <dbReference type="ARBA" id="ARBA00022824"/>
    </source>
</evidence>
<dbReference type="GO" id="GO:0020037">
    <property type="term" value="F:heme binding"/>
    <property type="evidence" value="ECO:0007669"/>
    <property type="project" value="InterPro"/>
</dbReference>
<evidence type="ECO:0000313" key="16">
    <source>
        <dbReference type="Ensembl" id="ENSLLTP00000005781.1"/>
    </source>
</evidence>
<reference evidence="16" key="2">
    <citation type="submission" date="2025-09" db="UniProtKB">
        <authorList>
            <consortium name="Ensembl"/>
        </authorList>
    </citation>
    <scope>IDENTIFICATION</scope>
</reference>
<comment type="similarity">
    <text evidence="4 14">Belongs to the cytochrome P450 family.</text>
</comment>
<dbReference type="InterPro" id="IPR050182">
    <property type="entry name" value="Cytochrome_P450_fam2"/>
</dbReference>
<comment type="cofactor">
    <cofactor evidence="1 13">
        <name>heme</name>
        <dbReference type="ChEBI" id="CHEBI:30413"/>
    </cofactor>
</comment>
<feature type="transmembrane region" description="Helical" evidence="15">
    <location>
        <begin position="6"/>
        <end position="23"/>
    </location>
</feature>
<dbReference type="GO" id="GO:0016712">
    <property type="term" value="F:oxidoreductase activity, acting on paired donors, with incorporation or reduction of molecular oxygen, reduced flavin or flavoprotein as one donor, and incorporation of one atom of oxygen"/>
    <property type="evidence" value="ECO:0007669"/>
    <property type="project" value="InterPro"/>
</dbReference>
<keyword evidence="12 15" id="KW-0472">Membrane</keyword>
<dbReference type="InterPro" id="IPR001128">
    <property type="entry name" value="Cyt_P450"/>
</dbReference>